<evidence type="ECO:0000256" key="6">
    <source>
        <dbReference type="ARBA" id="ARBA00022737"/>
    </source>
</evidence>
<evidence type="ECO:0000256" key="12">
    <source>
        <dbReference type="RuleBase" id="RU000633"/>
    </source>
</evidence>
<dbReference type="PANTHER" id="PTHR10082:SF60">
    <property type="entry name" value="INTEGRIN BETA-PS"/>
    <property type="match status" value="1"/>
</dbReference>
<keyword evidence="11" id="KW-0325">Glycoprotein</keyword>
<feature type="signal peptide" evidence="13">
    <location>
        <begin position="1"/>
        <end position="26"/>
    </location>
</feature>
<evidence type="ECO:0000256" key="10">
    <source>
        <dbReference type="ARBA" id="ARBA00023157"/>
    </source>
</evidence>
<keyword evidence="8 12" id="KW-0401">Integrin</keyword>
<evidence type="ECO:0000256" key="4">
    <source>
        <dbReference type="ARBA" id="ARBA00022692"/>
    </source>
</evidence>
<evidence type="ECO:0000256" key="2">
    <source>
        <dbReference type="ARBA" id="ARBA00007449"/>
    </source>
</evidence>
<evidence type="ECO:0000256" key="8">
    <source>
        <dbReference type="ARBA" id="ARBA00023037"/>
    </source>
</evidence>
<evidence type="ECO:0000256" key="11">
    <source>
        <dbReference type="ARBA" id="ARBA00023180"/>
    </source>
</evidence>
<evidence type="ECO:0000256" key="13">
    <source>
        <dbReference type="SAM" id="SignalP"/>
    </source>
</evidence>
<feature type="chain" id="PRO_5005487983" description="Integrin beta" evidence="13">
    <location>
        <begin position="27"/>
        <end position="159"/>
    </location>
</feature>
<dbReference type="GO" id="GO:0007160">
    <property type="term" value="P:cell-matrix adhesion"/>
    <property type="evidence" value="ECO:0007669"/>
    <property type="project" value="TreeGrafter"/>
</dbReference>
<name>A0A0K2TQ15_LEPSM</name>
<dbReference type="InterPro" id="IPR036465">
    <property type="entry name" value="vWFA_dom_sf"/>
</dbReference>
<keyword evidence="4 12" id="KW-0812">Transmembrane</keyword>
<dbReference type="GO" id="GO:0033627">
    <property type="term" value="P:cell adhesion mediated by integrin"/>
    <property type="evidence" value="ECO:0007669"/>
    <property type="project" value="TreeGrafter"/>
</dbReference>
<evidence type="ECO:0000313" key="16">
    <source>
        <dbReference type="EMBL" id="CDW27486.1"/>
    </source>
</evidence>
<evidence type="ECO:0000256" key="1">
    <source>
        <dbReference type="ARBA" id="ARBA00004479"/>
    </source>
</evidence>
<dbReference type="SUPFAM" id="SSF103575">
    <property type="entry name" value="Plexin repeat"/>
    <property type="match status" value="1"/>
</dbReference>
<keyword evidence="10" id="KW-1015">Disulfide bond</keyword>
<feature type="domain" description="Integrin beta subunit VWA" evidence="14">
    <location>
        <begin position="125"/>
        <end position="149"/>
    </location>
</feature>
<comment type="subcellular location">
    <subcellularLocation>
        <location evidence="12">Cell membrane</location>
        <topology evidence="12">Single-pass type I membrane protein</topology>
    </subcellularLocation>
    <subcellularLocation>
        <location evidence="1">Membrane</location>
        <topology evidence="1">Single-pass type I membrane protein</topology>
    </subcellularLocation>
</comment>
<dbReference type="InterPro" id="IPR015812">
    <property type="entry name" value="Integrin_bsu"/>
</dbReference>
<keyword evidence="6" id="KW-0677">Repeat</keyword>
<evidence type="ECO:0000256" key="5">
    <source>
        <dbReference type="ARBA" id="ARBA00022729"/>
    </source>
</evidence>
<dbReference type="PRINTS" id="PR01186">
    <property type="entry name" value="INTEGRINB"/>
</dbReference>
<sequence length="159" mass="18580">MMLFSSYKSTLHLLLLLFLLLHSLGSVTPKRKNPCIFEEDCDSCLLRPRCAWCKDPNWKGSRCNLIANQKDCSYIENPEGSVEILEDRPLSGSSHQNYVQIHPQRVRIRTRVGKEVKFDFQVSQAKEYPVDLYYLMDLSNSMSDDREMLLTKNTWRMLT</sequence>
<evidence type="ECO:0000256" key="9">
    <source>
        <dbReference type="ARBA" id="ARBA00023136"/>
    </source>
</evidence>
<keyword evidence="12" id="KW-0130">Cell adhesion</keyword>
<dbReference type="GO" id="GO:0007229">
    <property type="term" value="P:integrin-mediated signaling pathway"/>
    <property type="evidence" value="ECO:0007669"/>
    <property type="project" value="UniProtKB-KW"/>
</dbReference>
<dbReference type="GO" id="GO:0008305">
    <property type="term" value="C:integrin complex"/>
    <property type="evidence" value="ECO:0007669"/>
    <property type="project" value="TreeGrafter"/>
</dbReference>
<protein>
    <recommendedName>
        <fullName evidence="12">Integrin beta</fullName>
    </recommendedName>
</protein>
<dbReference type="GO" id="GO:0005178">
    <property type="term" value="F:integrin binding"/>
    <property type="evidence" value="ECO:0007669"/>
    <property type="project" value="TreeGrafter"/>
</dbReference>
<dbReference type="InterPro" id="IPR002369">
    <property type="entry name" value="Integrin_bsu_VWA"/>
</dbReference>
<dbReference type="AlphaFoldDB" id="A0A0K2TQ15"/>
<evidence type="ECO:0000256" key="3">
    <source>
        <dbReference type="ARBA" id="ARBA00022536"/>
    </source>
</evidence>
<dbReference type="GO" id="GO:0016477">
    <property type="term" value="P:cell migration"/>
    <property type="evidence" value="ECO:0007669"/>
    <property type="project" value="TreeGrafter"/>
</dbReference>
<keyword evidence="5 13" id="KW-0732">Signal</keyword>
<dbReference type="GO" id="GO:0005925">
    <property type="term" value="C:focal adhesion"/>
    <property type="evidence" value="ECO:0007669"/>
    <property type="project" value="TreeGrafter"/>
</dbReference>
<evidence type="ECO:0000259" key="14">
    <source>
        <dbReference type="Pfam" id="PF00362"/>
    </source>
</evidence>
<dbReference type="EMBL" id="HACA01010125">
    <property type="protein sequence ID" value="CDW27486.1"/>
    <property type="molecule type" value="Transcribed_RNA"/>
</dbReference>
<comment type="similarity">
    <text evidence="2 12">Belongs to the integrin beta chain family.</text>
</comment>
<dbReference type="InterPro" id="IPR033760">
    <property type="entry name" value="Integrin_beta_N"/>
</dbReference>
<keyword evidence="9" id="KW-0472">Membrane</keyword>
<dbReference type="Pfam" id="PF00362">
    <property type="entry name" value="Integrin_beta"/>
    <property type="match status" value="1"/>
</dbReference>
<dbReference type="GO" id="GO:0009986">
    <property type="term" value="C:cell surface"/>
    <property type="evidence" value="ECO:0007669"/>
    <property type="project" value="TreeGrafter"/>
</dbReference>
<evidence type="ECO:0000256" key="7">
    <source>
        <dbReference type="ARBA" id="ARBA00022989"/>
    </source>
</evidence>
<dbReference type="PANTHER" id="PTHR10082">
    <property type="entry name" value="INTEGRIN BETA SUBUNIT"/>
    <property type="match status" value="1"/>
</dbReference>
<reference evidence="16" key="1">
    <citation type="submission" date="2014-05" db="EMBL/GenBank/DDBJ databases">
        <authorList>
            <person name="Chronopoulou M."/>
        </authorList>
    </citation>
    <scope>NUCLEOTIDE SEQUENCE</scope>
    <source>
        <tissue evidence="16">Whole organism</tissue>
    </source>
</reference>
<dbReference type="GO" id="GO:0098609">
    <property type="term" value="P:cell-cell adhesion"/>
    <property type="evidence" value="ECO:0007669"/>
    <property type="project" value="TreeGrafter"/>
</dbReference>
<dbReference type="Pfam" id="PF17205">
    <property type="entry name" value="PSI_integrin"/>
    <property type="match status" value="1"/>
</dbReference>
<feature type="domain" description="Integrin beta N-terminal" evidence="15">
    <location>
        <begin position="33"/>
        <end position="72"/>
    </location>
</feature>
<evidence type="ECO:0000259" key="15">
    <source>
        <dbReference type="Pfam" id="PF17205"/>
    </source>
</evidence>
<proteinExistence type="inferred from homology"/>
<dbReference type="SUPFAM" id="SSF53300">
    <property type="entry name" value="vWA-like"/>
    <property type="match status" value="1"/>
</dbReference>
<keyword evidence="3" id="KW-0245">EGF-like domain</keyword>
<dbReference type="OrthoDB" id="410592at2759"/>
<accession>A0A0K2TQ15</accession>
<keyword evidence="7" id="KW-1133">Transmembrane helix</keyword>
<dbReference type="Gene3D" id="2.60.40.1510">
    <property type="entry name" value="ntegrin, alpha v. Chain A, domain 3"/>
    <property type="match status" value="1"/>
</dbReference>
<organism evidence="16">
    <name type="scientific">Lepeophtheirus salmonis</name>
    <name type="common">Salmon louse</name>
    <name type="synonym">Caligus salmonis</name>
    <dbReference type="NCBI Taxonomy" id="72036"/>
    <lineage>
        <taxon>Eukaryota</taxon>
        <taxon>Metazoa</taxon>
        <taxon>Ecdysozoa</taxon>
        <taxon>Arthropoda</taxon>
        <taxon>Crustacea</taxon>
        <taxon>Multicrustacea</taxon>
        <taxon>Hexanauplia</taxon>
        <taxon>Copepoda</taxon>
        <taxon>Siphonostomatoida</taxon>
        <taxon>Caligidae</taxon>
        <taxon>Lepeophtheirus</taxon>
    </lineage>
</organism>